<feature type="non-terminal residue" evidence="1">
    <location>
        <position position="43"/>
    </location>
</feature>
<proteinExistence type="predicted"/>
<reference evidence="1" key="1">
    <citation type="submission" date="2014-05" db="EMBL/GenBank/DDBJ databases">
        <authorList>
            <person name="Chronopoulou M."/>
        </authorList>
    </citation>
    <scope>NUCLEOTIDE SEQUENCE</scope>
    <source>
        <tissue evidence="1">Whole organism</tissue>
    </source>
</reference>
<organism evidence="1">
    <name type="scientific">Lepeophtheirus salmonis</name>
    <name type="common">Salmon louse</name>
    <name type="synonym">Caligus salmonis</name>
    <dbReference type="NCBI Taxonomy" id="72036"/>
    <lineage>
        <taxon>Eukaryota</taxon>
        <taxon>Metazoa</taxon>
        <taxon>Ecdysozoa</taxon>
        <taxon>Arthropoda</taxon>
        <taxon>Crustacea</taxon>
        <taxon>Multicrustacea</taxon>
        <taxon>Hexanauplia</taxon>
        <taxon>Copepoda</taxon>
        <taxon>Siphonostomatoida</taxon>
        <taxon>Caligidae</taxon>
        <taxon>Lepeophtheirus</taxon>
    </lineage>
</organism>
<protein>
    <submittedName>
        <fullName evidence="1">Uncharacterized protein</fullName>
    </submittedName>
</protein>
<accession>A0A0K2TLX3</accession>
<dbReference type="EMBL" id="HACA01009543">
    <property type="protein sequence ID" value="CDW26904.1"/>
    <property type="molecule type" value="Transcribed_RNA"/>
</dbReference>
<dbReference type="AlphaFoldDB" id="A0A0K2TLX3"/>
<evidence type="ECO:0000313" key="1">
    <source>
        <dbReference type="EMBL" id="CDW26904.1"/>
    </source>
</evidence>
<sequence length="43" mass="4888">MCLFPLISITVKVNGSRKYALSQLGSNYNCIPMETKCNIIFYL</sequence>
<name>A0A0K2TLX3_LEPSM</name>